<geneLocation type="nucleomorph" evidence="2"/>
<dbReference type="EMBL" id="CP002174">
    <property type="protein sequence ID" value="AEA39078.1"/>
    <property type="molecule type" value="Genomic_DNA"/>
</dbReference>
<dbReference type="InterPro" id="IPR027417">
    <property type="entry name" value="P-loop_NTPase"/>
</dbReference>
<proteinExistence type="predicted"/>
<evidence type="ECO:0000259" key="1">
    <source>
        <dbReference type="Pfam" id="PF17207"/>
    </source>
</evidence>
<dbReference type="Gene3D" id="3.40.50.300">
    <property type="entry name" value="P-loop containing nucleotide triphosphate hydrolases"/>
    <property type="match status" value="1"/>
</dbReference>
<dbReference type="GO" id="GO:0005634">
    <property type="term" value="C:nucleus"/>
    <property type="evidence" value="ECO:0007669"/>
    <property type="project" value="TreeGrafter"/>
</dbReference>
<dbReference type="PANTHER" id="PTHR11630">
    <property type="entry name" value="DNA REPLICATION LICENSING FACTOR MCM FAMILY MEMBER"/>
    <property type="match status" value="1"/>
</dbReference>
<sequence>MVYKMVVSKSYFEYSIIGEEVKRIFYNFLKFFNPSNIYFSSKINLLNFYQKKITIGHMSSTVFLNFEHLIQFSDEFADIIEDQFIYLECYLHYSFMEFIKVNLKKNINHKQYWITVYNLRKKEELISSKFLNKLTIISGKIIEISNYYPKLILGTFKCLSKNCKTTIWHINQKNVYMEPPFCFVCANKNWALSPENSVFIFFQKLKIEKKIKQKNNKRLETIDIYLRYNFNNLLKLRKKVFFSGFFVLSLNLKKKITHNEFFQLGKNFEETTVNHVSLIRFISFYFQAYYLYLHKENLCKKLLYRKKNCIEKRFSNVELYPFFFSRRKKQHILDIRICENFLVKFTNSFCSIGGLQEELKIVLLSSFIRNKQNGYGQEFRKKPNVNIFIINQFFTKNKIMTNLFSSFSQMFHESVENVSMASKLSSHSDSNVHERHFTVHSDSFGTNVYFIDNFNISRKPHFDAKKIINIYKNNLFYRLNKTVNSEIEYSFIVFSSFPDQIAYTHNTRLLLNNLNFFNLNLCFCLFNSYPQVSVKKNMKTYNNSKKKYFQRMQQYFYFINLLEPVLTKKTKNFAINLYMFLKKQNNIKGNNLSEITITHLESLGKVSEIISKFYFSLYIEEFAIKTAARILIFSINSYSYQQYNIFHSIKKKLPNDYILTKFKIAGDKITLTIPFSQINVSKNNLSYVKNIGYFLRNVNFSLKIAILKEIKKNIYGLKKSKILIILTKILLNIRHIITS</sequence>
<dbReference type="GO" id="GO:0005524">
    <property type="term" value="F:ATP binding"/>
    <property type="evidence" value="ECO:0007669"/>
    <property type="project" value="InterPro"/>
</dbReference>
<dbReference type="Gene3D" id="2.20.28.10">
    <property type="match status" value="1"/>
</dbReference>
<evidence type="ECO:0000313" key="2">
    <source>
        <dbReference type="EMBL" id="AEA39078.1"/>
    </source>
</evidence>
<name>F2HIF4_9CRYP</name>
<keyword evidence="2" id="KW-0542">Nucleomorph</keyword>
<dbReference type="GO" id="GO:0042555">
    <property type="term" value="C:MCM complex"/>
    <property type="evidence" value="ECO:0007669"/>
    <property type="project" value="TreeGrafter"/>
</dbReference>
<dbReference type="GO" id="GO:1990518">
    <property type="term" value="F:single-stranded 3'-5' DNA helicase activity"/>
    <property type="evidence" value="ECO:0007669"/>
    <property type="project" value="TreeGrafter"/>
</dbReference>
<feature type="domain" description="MCM OB" evidence="1">
    <location>
        <begin position="126"/>
        <end position="213"/>
    </location>
</feature>
<dbReference type="GO" id="GO:1902969">
    <property type="term" value="P:mitotic DNA replication"/>
    <property type="evidence" value="ECO:0007669"/>
    <property type="project" value="TreeGrafter"/>
</dbReference>
<dbReference type="GO" id="GO:0000727">
    <property type="term" value="P:double-strand break repair via break-induced replication"/>
    <property type="evidence" value="ECO:0007669"/>
    <property type="project" value="TreeGrafter"/>
</dbReference>
<dbReference type="PANTHER" id="PTHR11630:SF43">
    <property type="entry name" value="DNA REPLICATION LICENSING FACTOR MCM6"/>
    <property type="match status" value="1"/>
</dbReference>
<dbReference type="InterPro" id="IPR031327">
    <property type="entry name" value="MCM"/>
</dbReference>
<dbReference type="SUPFAM" id="SSF50249">
    <property type="entry name" value="Nucleic acid-binding proteins"/>
    <property type="match status" value="1"/>
</dbReference>
<dbReference type="InterPro" id="IPR033762">
    <property type="entry name" value="MCM_OB"/>
</dbReference>
<dbReference type="Gene3D" id="3.30.1640.10">
    <property type="entry name" value="mini-chromosome maintenance (MCM) complex, chain A, domain 1"/>
    <property type="match status" value="1"/>
</dbReference>
<dbReference type="InterPro" id="IPR012340">
    <property type="entry name" value="NA-bd_OB-fold"/>
</dbReference>
<gene>
    <name evidence="2" type="primary">mcm6</name>
    <name evidence="2" type="ORF">CPARA_3gp420</name>
</gene>
<dbReference type="GO" id="GO:0003697">
    <property type="term" value="F:single-stranded DNA binding"/>
    <property type="evidence" value="ECO:0007669"/>
    <property type="project" value="TreeGrafter"/>
</dbReference>
<dbReference type="Proteomes" id="UP000243423">
    <property type="component" value="Nucleomorph 3"/>
</dbReference>
<protein>
    <submittedName>
        <fullName evidence="2">Minichromosome maintenance complex component 6-like protein</fullName>
    </submittedName>
</protein>
<dbReference type="Gene3D" id="2.40.50.140">
    <property type="entry name" value="Nucleic acid-binding proteins"/>
    <property type="match status" value="1"/>
</dbReference>
<evidence type="ECO:0000313" key="3">
    <source>
        <dbReference type="Proteomes" id="UP000243423"/>
    </source>
</evidence>
<dbReference type="GeneID" id="10447335"/>
<organism evidence="2 3">
    <name type="scientific">Cryptomonas paramaecium</name>
    <dbReference type="NCBI Taxonomy" id="2898"/>
    <lineage>
        <taxon>Eukaryota</taxon>
        <taxon>Cryptophyceae</taxon>
        <taxon>Cryptomonadales</taxon>
        <taxon>Cryptomonadaceae</taxon>
        <taxon>Cryptomonas</taxon>
    </lineage>
</organism>
<reference evidence="2 3" key="1">
    <citation type="journal article" date="2011" name="Genome Biol. Evol.">
        <title>Complete nucleomorph genome sequence of the nonphotosynthetic alga Cryptomonas paramecium reveals a core nucleomorph gene set.</title>
        <authorList>
            <person name="Tanifuji G."/>
            <person name="Onodera N.T."/>
            <person name="Wheeler T.J."/>
            <person name="Dlutek M."/>
            <person name="Donaher N."/>
            <person name="Archibald J.M."/>
        </authorList>
    </citation>
    <scope>NUCLEOTIDE SEQUENCE [LARGE SCALE GENOMIC DNA]</scope>
    <source>
        <strain evidence="2 3">CCAP977/2A</strain>
    </source>
</reference>
<accession>F2HIF4</accession>
<dbReference type="RefSeq" id="XP_003239976.1">
    <property type="nucleotide sequence ID" value="XM_003239928.1"/>
</dbReference>
<dbReference type="Pfam" id="PF17207">
    <property type="entry name" value="MCM_OB"/>
    <property type="match status" value="1"/>
</dbReference>
<dbReference type="AlphaFoldDB" id="F2HIF4"/>